<dbReference type="PANTHER" id="PTHR10209:SF881">
    <property type="entry name" value="FI07970P-RELATED"/>
    <property type="match status" value="1"/>
</dbReference>
<dbReference type="InterPro" id="IPR027443">
    <property type="entry name" value="IPNS-like_sf"/>
</dbReference>
<keyword evidence="8" id="KW-1185">Reference proteome</keyword>
<evidence type="ECO:0000256" key="5">
    <source>
        <dbReference type="RuleBase" id="RU003682"/>
    </source>
</evidence>
<protein>
    <submittedName>
        <fullName evidence="7">Isopenicillin N synthase-like dioxygenase</fullName>
    </submittedName>
</protein>
<sequence>MTAIEQLPVIDISHLTSTCLADRRAVARELDRACSEIGFLTITGAQLDPALFDRLLARARSYFALDPASKMRSYIGLSENHSGYVPVGEEQFGGGTADLKEAYDINRDYTRSSGRRRLLGPNLWPFMPGFREDTLAYYRHLSGIGHALFRAFALALGLDESHFDAHLRQPPSQLRLIHYPHDPVAQDRPGIGAHTDYECFTLLFATAPGLQILRKDGIWADVPVHEGALIMNVGDMMEIMSNGRYLATRHRVRKVREERYSFPMFFSCDYDHVVAPLIPGEPPKYAPLHCGEHLFNQTAQTFAYLKRRIASGELVLDRPMALDSFGLKSAEAKVAEKAA</sequence>
<dbReference type="Pfam" id="PF03171">
    <property type="entry name" value="2OG-FeII_Oxy"/>
    <property type="match status" value="1"/>
</dbReference>
<comment type="caution">
    <text evidence="7">The sequence shown here is derived from an EMBL/GenBank/DDBJ whole genome shotgun (WGS) entry which is preliminary data.</text>
</comment>
<comment type="similarity">
    <text evidence="1 5">Belongs to the iron/ascorbate-dependent oxidoreductase family.</text>
</comment>
<evidence type="ECO:0000256" key="2">
    <source>
        <dbReference type="ARBA" id="ARBA00022723"/>
    </source>
</evidence>
<evidence type="ECO:0000259" key="6">
    <source>
        <dbReference type="PROSITE" id="PS51471"/>
    </source>
</evidence>
<dbReference type="AlphaFoldDB" id="A0A7W7NX88"/>
<dbReference type="InterPro" id="IPR044861">
    <property type="entry name" value="IPNS-like_FE2OG_OXY"/>
</dbReference>
<reference evidence="7 8" key="1">
    <citation type="submission" date="2020-08" db="EMBL/GenBank/DDBJ databases">
        <title>Functional genomics of gut bacteria from endangered species of beetles.</title>
        <authorList>
            <person name="Carlos-Shanley C."/>
        </authorList>
    </citation>
    <scope>NUCLEOTIDE SEQUENCE [LARGE SCALE GENOMIC DNA]</scope>
    <source>
        <strain evidence="7 8">S00245</strain>
    </source>
</reference>
<dbReference type="PANTHER" id="PTHR10209">
    <property type="entry name" value="OXIDOREDUCTASE, 2OG-FE II OXYGENASE FAMILY PROTEIN"/>
    <property type="match status" value="1"/>
</dbReference>
<dbReference type="InterPro" id="IPR005123">
    <property type="entry name" value="Oxoglu/Fe-dep_dioxygenase_dom"/>
</dbReference>
<dbReference type="PRINTS" id="PR00682">
    <property type="entry name" value="IPNSYNTHASE"/>
</dbReference>
<proteinExistence type="inferred from homology"/>
<dbReference type="SUPFAM" id="SSF51197">
    <property type="entry name" value="Clavaminate synthase-like"/>
    <property type="match status" value="1"/>
</dbReference>
<dbReference type="GO" id="GO:0051213">
    <property type="term" value="F:dioxygenase activity"/>
    <property type="evidence" value="ECO:0007669"/>
    <property type="project" value="UniProtKB-KW"/>
</dbReference>
<keyword evidence="3 5" id="KW-0560">Oxidoreductase</keyword>
<feature type="domain" description="Fe2OG dioxygenase" evidence="6">
    <location>
        <begin position="170"/>
        <end position="268"/>
    </location>
</feature>
<dbReference type="InterPro" id="IPR026992">
    <property type="entry name" value="DIOX_N"/>
</dbReference>
<organism evidence="7 8">
    <name type="scientific">Novosphingobium chloroacetimidivorans</name>
    <dbReference type="NCBI Taxonomy" id="1428314"/>
    <lineage>
        <taxon>Bacteria</taxon>
        <taxon>Pseudomonadati</taxon>
        <taxon>Pseudomonadota</taxon>
        <taxon>Alphaproteobacteria</taxon>
        <taxon>Sphingomonadales</taxon>
        <taxon>Sphingomonadaceae</taxon>
        <taxon>Novosphingobium</taxon>
    </lineage>
</organism>
<evidence type="ECO:0000313" key="7">
    <source>
        <dbReference type="EMBL" id="MBB4858935.1"/>
    </source>
</evidence>
<dbReference type="EMBL" id="JACHLR010000008">
    <property type="protein sequence ID" value="MBB4858935.1"/>
    <property type="molecule type" value="Genomic_DNA"/>
</dbReference>
<dbReference type="RefSeq" id="WP_312857055.1">
    <property type="nucleotide sequence ID" value="NZ_JACHLR010000008.1"/>
</dbReference>
<dbReference type="Pfam" id="PF14226">
    <property type="entry name" value="DIOX_N"/>
    <property type="match status" value="1"/>
</dbReference>
<dbReference type="Proteomes" id="UP000555448">
    <property type="component" value="Unassembled WGS sequence"/>
</dbReference>
<keyword evidence="7" id="KW-0223">Dioxygenase</keyword>
<evidence type="ECO:0000313" key="8">
    <source>
        <dbReference type="Proteomes" id="UP000555448"/>
    </source>
</evidence>
<keyword evidence="2 5" id="KW-0479">Metal-binding</keyword>
<evidence type="ECO:0000256" key="4">
    <source>
        <dbReference type="ARBA" id="ARBA00023004"/>
    </source>
</evidence>
<keyword evidence="4 5" id="KW-0408">Iron</keyword>
<dbReference type="GO" id="GO:0046872">
    <property type="term" value="F:metal ion binding"/>
    <property type="evidence" value="ECO:0007669"/>
    <property type="project" value="UniProtKB-KW"/>
</dbReference>
<gene>
    <name evidence="7" type="ORF">HNO88_002261</name>
</gene>
<evidence type="ECO:0000256" key="3">
    <source>
        <dbReference type="ARBA" id="ARBA00023002"/>
    </source>
</evidence>
<dbReference type="Gene3D" id="2.60.120.330">
    <property type="entry name" value="B-lactam Antibiotic, Isopenicillin N Synthase, Chain"/>
    <property type="match status" value="1"/>
</dbReference>
<dbReference type="PROSITE" id="PS51471">
    <property type="entry name" value="FE2OG_OXY"/>
    <property type="match status" value="1"/>
</dbReference>
<accession>A0A7W7NX88</accession>
<evidence type="ECO:0000256" key="1">
    <source>
        <dbReference type="ARBA" id="ARBA00008056"/>
    </source>
</evidence>
<name>A0A7W7NX88_9SPHN</name>